<dbReference type="HOGENOM" id="CLU_003093_0_2_1"/>
<evidence type="ECO:0000313" key="2">
    <source>
        <dbReference type="EMBL" id="EXU95205.1"/>
    </source>
</evidence>
<proteinExistence type="predicted"/>
<protein>
    <submittedName>
        <fullName evidence="2">Uncharacterized protein</fullName>
    </submittedName>
</protein>
<dbReference type="OrthoDB" id="4946999at2759"/>
<dbReference type="Proteomes" id="UP000030151">
    <property type="component" value="Unassembled WGS sequence"/>
</dbReference>
<feature type="region of interest" description="Disordered" evidence="1">
    <location>
        <begin position="428"/>
        <end position="453"/>
    </location>
</feature>
<accession>A0A014MVL7</accession>
<feature type="compositionally biased region" description="Polar residues" evidence="1">
    <location>
        <begin position="432"/>
        <end position="441"/>
    </location>
</feature>
<feature type="region of interest" description="Disordered" evidence="1">
    <location>
        <begin position="118"/>
        <end position="146"/>
    </location>
</feature>
<sequence length="953" mass="108973">MRDQDQRFISLKLWIDHDAAALICCHDRCRCAISIKASRATTHLRNFHGISTDQKKGLTQRLAAFELRNPEDIPAFEDGSPQHSKLRIYKRRFVEPVRLQKWNTGPGRKYWIIADDSNATDSDGNQQVNTKEGDHYQSVRQRENERDRIRDLRAAETWTDNSSTPSLSFAEQRPWLERTGWEEIFRKKSRHLLTTLVRVPRYGPDVQPYLLARKGVDGLQEDLVSSPSDELRIAHILRLFDPMMDRCEETAKKTGRSVLCWLKSVRLQSSYPKPFTLVRQPSSTRKYRLIFKRALAFVFRIYRLDALILRKMIDVQLRKKTLVLLDRIWHDDYWKTVQGGCLCTNKTGTGTSSSPAATSVHAGESGSGELGLDSGDEDDCDIEQYTTADKEDCADEEEELDDDDDDDDDEGSSVDCEDVMNVDLSEQHNINERSSQQTSDVDCSGGHARSHGSVNSSETILELLFGVCISLCKERPIDSQPSSMILHFFSGILGFSKSLDAFLPARSFTSHLSALIYIQRLLFLEYALPLRAYPSLGIQHRPRTQQVERLNSIRKSYMVIGSESSLEEFFTLRSYGRVMARSDTPSFLPRWSEDGQSVHWGESSKLTMDQFRLLLRRLIEQAAEVCDEPLFGLECSVDLSKIKDEITNSKRGFSFVTHPENGLVEEYLKLFRRACTAKHGNLSSPKGQWNWKAVWAYLAKEKRFCILLALIRYLSGGQLPRWSELLDIWCVNGEFVERSIYVYNVARFLPAEASRLVYKYLAIIRPFIDLIGRERNGNQAEAIYATSPLLFRAHIDSGSKPLDSAQVNAALHKKAFPLWNEAVNSRTLRHICIGITEKHVREVYQPFNRFDDRSDKASRNMVFAWQSGHRPLLRGTTYGLDGAFPTTLQPQLLELYKWASVRWHEFLQLPSKYAQRKTTDSSDCVTPCDSMLEAPGMGFLAVERLCLPALPQR</sequence>
<feature type="compositionally biased region" description="Basic and acidic residues" evidence="1">
    <location>
        <begin position="131"/>
        <end position="146"/>
    </location>
</feature>
<feature type="compositionally biased region" description="Acidic residues" evidence="1">
    <location>
        <begin position="392"/>
        <end position="416"/>
    </location>
</feature>
<dbReference type="EMBL" id="JELW01000094">
    <property type="protein sequence ID" value="EXU95205.1"/>
    <property type="molecule type" value="Genomic_DNA"/>
</dbReference>
<organism evidence="2 3">
    <name type="scientific">Metarhizium robertsii</name>
    <dbReference type="NCBI Taxonomy" id="568076"/>
    <lineage>
        <taxon>Eukaryota</taxon>
        <taxon>Fungi</taxon>
        <taxon>Dikarya</taxon>
        <taxon>Ascomycota</taxon>
        <taxon>Pezizomycotina</taxon>
        <taxon>Sordariomycetes</taxon>
        <taxon>Hypocreomycetidae</taxon>
        <taxon>Hypocreales</taxon>
        <taxon>Clavicipitaceae</taxon>
        <taxon>Metarhizium</taxon>
    </lineage>
</organism>
<feature type="region of interest" description="Disordered" evidence="1">
    <location>
        <begin position="349"/>
        <end position="416"/>
    </location>
</feature>
<comment type="caution">
    <text evidence="2">The sequence shown here is derived from an EMBL/GenBank/DDBJ whole genome shotgun (WGS) entry which is preliminary data.</text>
</comment>
<name>A0A014MVL7_9HYPO</name>
<dbReference type="AlphaFoldDB" id="A0A014MVL7"/>
<evidence type="ECO:0000313" key="3">
    <source>
        <dbReference type="Proteomes" id="UP000030151"/>
    </source>
</evidence>
<feature type="compositionally biased region" description="Polar residues" evidence="1">
    <location>
        <begin position="118"/>
        <end position="130"/>
    </location>
</feature>
<evidence type="ECO:0000256" key="1">
    <source>
        <dbReference type="SAM" id="MobiDB-lite"/>
    </source>
</evidence>
<reference evidence="2 3" key="1">
    <citation type="submission" date="2014-02" db="EMBL/GenBank/DDBJ databases">
        <title>The genome sequence of the entomopathogenic fungus Metarhizium robertsii ARSEF 2575.</title>
        <authorList>
            <person name="Giuliano Garisto Donzelli B."/>
            <person name="Roe B.A."/>
            <person name="Macmil S.L."/>
            <person name="Krasnoff S.B."/>
            <person name="Gibson D.M."/>
        </authorList>
    </citation>
    <scope>NUCLEOTIDE SEQUENCE [LARGE SCALE GENOMIC DNA]</scope>
    <source>
        <strain evidence="2 3">ARSEF 2575</strain>
    </source>
</reference>
<feature type="compositionally biased region" description="Low complexity" evidence="1">
    <location>
        <begin position="349"/>
        <end position="359"/>
    </location>
</feature>
<gene>
    <name evidence="2" type="ORF">X797_011728</name>
</gene>